<feature type="region of interest" description="Disordered" evidence="1">
    <location>
        <begin position="1"/>
        <end position="60"/>
    </location>
</feature>
<evidence type="ECO:0000313" key="2">
    <source>
        <dbReference type="EMBL" id="VEL40477.1"/>
    </source>
</evidence>
<protein>
    <submittedName>
        <fullName evidence="2">Uncharacterized protein</fullName>
    </submittedName>
</protein>
<sequence>MSGIGTRTVSGGSSAGEEASKAARVDNQRESSHASLNHTTHRLSLHSAGASASLRPPHGSGWIRNHTTTLYSTSHTSPYRYTLWSMWSGCPRFFCE</sequence>
<evidence type="ECO:0000256" key="1">
    <source>
        <dbReference type="SAM" id="MobiDB-lite"/>
    </source>
</evidence>
<feature type="compositionally biased region" description="Low complexity" evidence="1">
    <location>
        <begin position="45"/>
        <end position="54"/>
    </location>
</feature>
<name>A0A3S5C7I4_9PLAT</name>
<organism evidence="2 3">
    <name type="scientific">Protopolystoma xenopodis</name>
    <dbReference type="NCBI Taxonomy" id="117903"/>
    <lineage>
        <taxon>Eukaryota</taxon>
        <taxon>Metazoa</taxon>
        <taxon>Spiralia</taxon>
        <taxon>Lophotrochozoa</taxon>
        <taxon>Platyhelminthes</taxon>
        <taxon>Monogenea</taxon>
        <taxon>Polyopisthocotylea</taxon>
        <taxon>Polystomatidea</taxon>
        <taxon>Polystomatidae</taxon>
        <taxon>Protopolystoma</taxon>
    </lineage>
</organism>
<keyword evidence="3" id="KW-1185">Reference proteome</keyword>
<accession>A0A3S5C7I4</accession>
<comment type="caution">
    <text evidence="2">The sequence shown here is derived from an EMBL/GenBank/DDBJ whole genome shotgun (WGS) entry which is preliminary data.</text>
</comment>
<reference evidence="2" key="1">
    <citation type="submission" date="2018-11" db="EMBL/GenBank/DDBJ databases">
        <authorList>
            <consortium name="Pathogen Informatics"/>
        </authorList>
    </citation>
    <scope>NUCLEOTIDE SEQUENCE</scope>
</reference>
<proteinExistence type="predicted"/>
<dbReference type="EMBL" id="CAAALY010265069">
    <property type="protein sequence ID" value="VEL40477.1"/>
    <property type="molecule type" value="Genomic_DNA"/>
</dbReference>
<feature type="compositionally biased region" description="Basic and acidic residues" evidence="1">
    <location>
        <begin position="18"/>
        <end position="32"/>
    </location>
</feature>
<dbReference type="Proteomes" id="UP000784294">
    <property type="component" value="Unassembled WGS sequence"/>
</dbReference>
<dbReference type="AlphaFoldDB" id="A0A3S5C7I4"/>
<evidence type="ECO:0000313" key="3">
    <source>
        <dbReference type="Proteomes" id="UP000784294"/>
    </source>
</evidence>
<gene>
    <name evidence="2" type="ORF">PXEA_LOCUS33917</name>
</gene>